<evidence type="ECO:0000256" key="1">
    <source>
        <dbReference type="SAM" id="MobiDB-lite"/>
    </source>
</evidence>
<dbReference type="AlphaFoldDB" id="A0A6J7C602"/>
<name>A0A6J7C602_9ZZZZ</name>
<gene>
    <name evidence="2" type="ORF">UFOPK3268_01330</name>
</gene>
<organism evidence="2">
    <name type="scientific">freshwater metagenome</name>
    <dbReference type="NCBI Taxonomy" id="449393"/>
    <lineage>
        <taxon>unclassified sequences</taxon>
        <taxon>metagenomes</taxon>
        <taxon>ecological metagenomes</taxon>
    </lineage>
</organism>
<proteinExistence type="predicted"/>
<feature type="region of interest" description="Disordered" evidence="1">
    <location>
        <begin position="83"/>
        <end position="108"/>
    </location>
</feature>
<reference evidence="2" key="1">
    <citation type="submission" date="2020-05" db="EMBL/GenBank/DDBJ databases">
        <authorList>
            <person name="Chiriac C."/>
            <person name="Salcher M."/>
            <person name="Ghai R."/>
            <person name="Kavagutti S V."/>
        </authorList>
    </citation>
    <scope>NUCLEOTIDE SEQUENCE</scope>
</reference>
<protein>
    <submittedName>
        <fullName evidence="2">Unannotated protein</fullName>
    </submittedName>
</protein>
<accession>A0A6J7C602</accession>
<dbReference type="EMBL" id="CAFBIZ010000188">
    <property type="protein sequence ID" value="CAB4851709.1"/>
    <property type="molecule type" value="Genomic_DNA"/>
</dbReference>
<feature type="compositionally biased region" description="Low complexity" evidence="1">
    <location>
        <begin position="90"/>
        <end position="100"/>
    </location>
</feature>
<sequence length="126" mass="13830">MRDRGSFDVHRTRRAVHEGIALLRDAHLDDFGEGLHVPVSESLFEKFVDRCNGRDVVVVGSVGLPVVISRHLKADAALELHRTQLGTSPGRGTTATTARTNSSDESCRVKKLRSDLHSRLEPGLAH</sequence>
<evidence type="ECO:0000313" key="2">
    <source>
        <dbReference type="EMBL" id="CAB4851709.1"/>
    </source>
</evidence>